<dbReference type="InterPro" id="IPR038561">
    <property type="entry name" value="SoxD_sf"/>
</dbReference>
<evidence type="ECO:0000313" key="2">
    <source>
        <dbReference type="Proteomes" id="UP000091926"/>
    </source>
</evidence>
<dbReference type="Gene3D" id="3.30.2270.10">
    <property type="entry name" value="Folate-binding superfamily"/>
    <property type="match status" value="1"/>
</dbReference>
<gene>
    <name evidence="1" type="ORF">BAU07_25325</name>
</gene>
<reference evidence="1 2" key="1">
    <citation type="submission" date="2016-06" db="EMBL/GenBank/DDBJ databases">
        <title>Complete genome sequences of Bordetella bronchialis and Bordetella flabilis.</title>
        <authorList>
            <person name="LiPuma J.J."/>
            <person name="Spilker T."/>
        </authorList>
    </citation>
    <scope>NUCLEOTIDE SEQUENCE [LARGE SCALE GENOMIC DNA]</scope>
    <source>
        <strain evidence="1 2">AU10664</strain>
    </source>
</reference>
<organism evidence="1 2">
    <name type="scientific">Bordetella flabilis</name>
    <dbReference type="NCBI Taxonomy" id="463014"/>
    <lineage>
        <taxon>Bacteria</taxon>
        <taxon>Pseudomonadati</taxon>
        <taxon>Pseudomonadota</taxon>
        <taxon>Betaproteobacteria</taxon>
        <taxon>Burkholderiales</taxon>
        <taxon>Alcaligenaceae</taxon>
        <taxon>Bordetella</taxon>
    </lineage>
</organism>
<dbReference type="KEGG" id="bfz:BAU07_25325"/>
<accession>A0A193GL46</accession>
<protein>
    <submittedName>
        <fullName evidence="1">Sarcosine oxidase subunit delta</fullName>
    </submittedName>
</protein>
<name>A0A193GL46_9BORD</name>
<proteinExistence type="predicted"/>
<sequence length="99" mass="11202">MLLIECPWCGPRAEIEFSCGGEANIRRPAPSAEVTDSVWADYLFMRKNPRGPGEEQWLHAQGCRRWFKLERDTVTYEILRTSRFGSGPAASDGAPEDKQ</sequence>
<keyword evidence="2" id="KW-1185">Reference proteome</keyword>
<dbReference type="RefSeq" id="WP_066664012.1">
    <property type="nucleotide sequence ID" value="NZ_CBCSCL010000003.1"/>
</dbReference>
<dbReference type="Pfam" id="PF04267">
    <property type="entry name" value="SoxD"/>
    <property type="match status" value="1"/>
</dbReference>
<dbReference type="Proteomes" id="UP000091926">
    <property type="component" value="Chromosome"/>
</dbReference>
<dbReference type="OrthoDB" id="7159274at2"/>
<dbReference type="GO" id="GO:0008115">
    <property type="term" value="F:sarcosine oxidase activity"/>
    <property type="evidence" value="ECO:0007669"/>
    <property type="project" value="InterPro"/>
</dbReference>
<dbReference type="EMBL" id="CP016172">
    <property type="protein sequence ID" value="ANN79989.1"/>
    <property type="molecule type" value="Genomic_DNA"/>
</dbReference>
<dbReference type="InterPro" id="IPR006279">
    <property type="entry name" value="SoxD"/>
</dbReference>
<evidence type="ECO:0000313" key="1">
    <source>
        <dbReference type="EMBL" id="ANN79989.1"/>
    </source>
</evidence>
<dbReference type="STRING" id="463014.BAU07_25325"/>
<dbReference type="AlphaFoldDB" id="A0A193GL46"/>
<dbReference type="GO" id="GO:0046653">
    <property type="term" value="P:tetrahydrofolate metabolic process"/>
    <property type="evidence" value="ECO:0007669"/>
    <property type="project" value="InterPro"/>
</dbReference>